<reference evidence="1" key="1">
    <citation type="journal article" date="2023" name="Mol. Phylogenet. Evol.">
        <title>Genome-scale phylogeny and comparative genomics of the fungal order Sordariales.</title>
        <authorList>
            <person name="Hensen N."/>
            <person name="Bonometti L."/>
            <person name="Westerberg I."/>
            <person name="Brannstrom I.O."/>
            <person name="Guillou S."/>
            <person name="Cros-Aarteil S."/>
            <person name="Calhoun S."/>
            <person name="Haridas S."/>
            <person name="Kuo A."/>
            <person name="Mondo S."/>
            <person name="Pangilinan J."/>
            <person name="Riley R."/>
            <person name="LaButti K."/>
            <person name="Andreopoulos B."/>
            <person name="Lipzen A."/>
            <person name="Chen C."/>
            <person name="Yan M."/>
            <person name="Daum C."/>
            <person name="Ng V."/>
            <person name="Clum A."/>
            <person name="Steindorff A."/>
            <person name="Ohm R.A."/>
            <person name="Martin F."/>
            <person name="Silar P."/>
            <person name="Natvig D.O."/>
            <person name="Lalanne C."/>
            <person name="Gautier V."/>
            <person name="Ament-Velasquez S.L."/>
            <person name="Kruys A."/>
            <person name="Hutchinson M.I."/>
            <person name="Powell A.J."/>
            <person name="Barry K."/>
            <person name="Miller A.N."/>
            <person name="Grigoriev I.V."/>
            <person name="Debuchy R."/>
            <person name="Gladieux P."/>
            <person name="Hiltunen Thoren M."/>
            <person name="Johannesson H."/>
        </authorList>
    </citation>
    <scope>NUCLEOTIDE SEQUENCE</scope>
    <source>
        <strain evidence="1">CBS 560.94</strain>
    </source>
</reference>
<name>A0AAE0MNY9_9PEZI</name>
<sequence length="153" mass="17267">MRPFAPFAPRSLSLPQHLISNFRAPIHPNISSNPPVATRGLFRWSGLLVLMLAISLRRNSGFPLPGKTLGRSLSTVTGRLRDNDRSRAETLFEIQFLLVRTIFVLGMEELFALPDDWWLAGTPLSSWLPRWNKSPRPRGIPRVIFATDARPGK</sequence>
<dbReference type="AlphaFoldDB" id="A0AAE0MNY9"/>
<dbReference type="EMBL" id="JAUEPP010000008">
    <property type="protein sequence ID" value="KAK3338074.1"/>
    <property type="molecule type" value="Genomic_DNA"/>
</dbReference>
<evidence type="ECO:0000313" key="2">
    <source>
        <dbReference type="Proteomes" id="UP001278500"/>
    </source>
</evidence>
<keyword evidence="2" id="KW-1185">Reference proteome</keyword>
<dbReference type="Proteomes" id="UP001278500">
    <property type="component" value="Unassembled WGS sequence"/>
</dbReference>
<dbReference type="RefSeq" id="XP_062677525.1">
    <property type="nucleotide sequence ID" value="XM_062823316.1"/>
</dbReference>
<proteinExistence type="predicted"/>
<organism evidence="1 2">
    <name type="scientific">Neurospora tetraspora</name>
    <dbReference type="NCBI Taxonomy" id="94610"/>
    <lineage>
        <taxon>Eukaryota</taxon>
        <taxon>Fungi</taxon>
        <taxon>Dikarya</taxon>
        <taxon>Ascomycota</taxon>
        <taxon>Pezizomycotina</taxon>
        <taxon>Sordariomycetes</taxon>
        <taxon>Sordariomycetidae</taxon>
        <taxon>Sordariales</taxon>
        <taxon>Sordariaceae</taxon>
        <taxon>Neurospora</taxon>
    </lineage>
</organism>
<gene>
    <name evidence="1" type="ORF">B0H65DRAFT_312058</name>
</gene>
<accession>A0AAE0MNY9</accession>
<dbReference type="GeneID" id="87860470"/>
<evidence type="ECO:0000313" key="1">
    <source>
        <dbReference type="EMBL" id="KAK3338074.1"/>
    </source>
</evidence>
<reference evidence="1" key="2">
    <citation type="submission" date="2023-06" db="EMBL/GenBank/DDBJ databases">
        <authorList>
            <consortium name="Lawrence Berkeley National Laboratory"/>
            <person name="Haridas S."/>
            <person name="Hensen N."/>
            <person name="Bonometti L."/>
            <person name="Westerberg I."/>
            <person name="Brannstrom I.O."/>
            <person name="Guillou S."/>
            <person name="Cros-Aarteil S."/>
            <person name="Calhoun S."/>
            <person name="Kuo A."/>
            <person name="Mondo S."/>
            <person name="Pangilinan J."/>
            <person name="Riley R."/>
            <person name="Labutti K."/>
            <person name="Andreopoulos B."/>
            <person name="Lipzen A."/>
            <person name="Chen C."/>
            <person name="Yanf M."/>
            <person name="Daum C."/>
            <person name="Ng V."/>
            <person name="Clum A."/>
            <person name="Steindorff A."/>
            <person name="Ohm R."/>
            <person name="Martin F."/>
            <person name="Silar P."/>
            <person name="Natvig D."/>
            <person name="Lalanne C."/>
            <person name="Gautier V."/>
            <person name="Ament-Velasquez S.L."/>
            <person name="Kruys A."/>
            <person name="Hutchinson M.I."/>
            <person name="Powell A.J."/>
            <person name="Barry K."/>
            <person name="Miller A.N."/>
            <person name="Grigoriev I.V."/>
            <person name="Debuchy R."/>
            <person name="Gladieux P."/>
            <person name="Thoren M.H."/>
            <person name="Johannesson H."/>
        </authorList>
    </citation>
    <scope>NUCLEOTIDE SEQUENCE</scope>
    <source>
        <strain evidence="1">CBS 560.94</strain>
    </source>
</reference>
<comment type="caution">
    <text evidence="1">The sequence shown here is derived from an EMBL/GenBank/DDBJ whole genome shotgun (WGS) entry which is preliminary data.</text>
</comment>
<protein>
    <submittedName>
        <fullName evidence="1">Uncharacterized protein</fullName>
    </submittedName>
</protein>